<evidence type="ECO:0000259" key="1">
    <source>
        <dbReference type="Pfam" id="PF01796"/>
    </source>
</evidence>
<dbReference type="PANTHER" id="PTHR34075">
    <property type="entry name" value="BLR3430 PROTEIN"/>
    <property type="match status" value="1"/>
</dbReference>
<accession>A0A7Z0IS49</accession>
<proteinExistence type="predicted"/>
<dbReference type="InterPro" id="IPR012340">
    <property type="entry name" value="NA-bd_OB-fold"/>
</dbReference>
<comment type="caution">
    <text evidence="3">The sequence shown here is derived from an EMBL/GenBank/DDBJ whole genome shotgun (WGS) entry which is preliminary data.</text>
</comment>
<organism evidence="3 4">
    <name type="scientific">Nocardioides panzhihuensis</name>
    <dbReference type="NCBI Taxonomy" id="860243"/>
    <lineage>
        <taxon>Bacteria</taxon>
        <taxon>Bacillati</taxon>
        <taxon>Actinomycetota</taxon>
        <taxon>Actinomycetes</taxon>
        <taxon>Propionibacteriales</taxon>
        <taxon>Nocardioidaceae</taxon>
        <taxon>Nocardioides</taxon>
    </lineage>
</organism>
<feature type="domain" description="ChsH2 rubredoxin-like zinc ribbon" evidence="2">
    <location>
        <begin position="18"/>
        <end position="48"/>
    </location>
</feature>
<reference evidence="3 4" key="1">
    <citation type="submission" date="2020-07" db="EMBL/GenBank/DDBJ databases">
        <title>Sequencing the genomes of 1000 actinobacteria strains.</title>
        <authorList>
            <person name="Klenk H.-P."/>
        </authorList>
    </citation>
    <scope>NUCLEOTIDE SEQUENCE [LARGE SCALE GENOMIC DNA]</scope>
    <source>
        <strain evidence="3 4">DSM 26487</strain>
    </source>
</reference>
<dbReference type="Pfam" id="PF01796">
    <property type="entry name" value="OB_ChsH2_C"/>
    <property type="match status" value="1"/>
</dbReference>
<dbReference type="Proteomes" id="UP000564496">
    <property type="component" value="Unassembled WGS sequence"/>
</dbReference>
<dbReference type="AlphaFoldDB" id="A0A7Z0IS49"/>
<name>A0A7Z0IS49_9ACTN</name>
<keyword evidence="4" id="KW-1185">Reference proteome</keyword>
<evidence type="ECO:0000259" key="2">
    <source>
        <dbReference type="Pfam" id="PF12172"/>
    </source>
</evidence>
<evidence type="ECO:0000313" key="3">
    <source>
        <dbReference type="EMBL" id="NYI77495.1"/>
    </source>
</evidence>
<dbReference type="EMBL" id="JACBZR010000001">
    <property type="protein sequence ID" value="NYI77495.1"/>
    <property type="molecule type" value="Genomic_DNA"/>
</dbReference>
<gene>
    <name evidence="3" type="ORF">BJ988_002143</name>
</gene>
<dbReference type="InterPro" id="IPR002878">
    <property type="entry name" value="ChsH2_C"/>
</dbReference>
<dbReference type="RefSeq" id="WP_218860752.1">
    <property type="nucleotide sequence ID" value="NZ_JACBZR010000001.1"/>
</dbReference>
<dbReference type="SUPFAM" id="SSF50249">
    <property type="entry name" value="Nucleic acid-binding proteins"/>
    <property type="match status" value="1"/>
</dbReference>
<dbReference type="InterPro" id="IPR022002">
    <property type="entry name" value="ChsH2_Znr"/>
</dbReference>
<evidence type="ECO:0000313" key="4">
    <source>
        <dbReference type="Proteomes" id="UP000564496"/>
    </source>
</evidence>
<evidence type="ECO:0008006" key="5">
    <source>
        <dbReference type="Google" id="ProtNLM"/>
    </source>
</evidence>
<dbReference type="Pfam" id="PF12172">
    <property type="entry name" value="zf-ChsH2"/>
    <property type="match status" value="1"/>
</dbReference>
<sequence length="142" mass="15482">MSGPVRPVIGRDNAYFFEGTAKQELRIQSCNACGTLRHPPGPACLSCEAYDRGHVVAQGEGTVYSFTVVHAPKLPGKELPLVVALLDLPEGVRMVAEVTGVPPEGEDALRIGERLVVDWNVIDEELTLPIWRRCPEPVEGRP</sequence>
<feature type="domain" description="ChsH2 C-terminal OB-fold" evidence="1">
    <location>
        <begin position="55"/>
        <end position="119"/>
    </location>
</feature>
<dbReference type="InterPro" id="IPR052513">
    <property type="entry name" value="Thioester_dehydratase-like"/>
</dbReference>
<protein>
    <recommendedName>
        <fullName evidence="5">Acyl dehydratase</fullName>
    </recommendedName>
</protein>
<dbReference type="PANTHER" id="PTHR34075:SF5">
    <property type="entry name" value="BLR3430 PROTEIN"/>
    <property type="match status" value="1"/>
</dbReference>